<evidence type="ECO:0000259" key="3">
    <source>
        <dbReference type="Pfam" id="PF23598"/>
    </source>
</evidence>
<gene>
    <name evidence="4" type="ORF">EJB05_13623</name>
</gene>
<keyword evidence="1" id="KW-0677">Repeat</keyword>
<protein>
    <recommendedName>
        <fullName evidence="3">Disease resistance R13L4/SHOC-2-like LRR domain-containing protein</fullName>
    </recommendedName>
</protein>
<keyword evidence="5" id="KW-1185">Reference proteome</keyword>
<accession>A0A5J9VUS0</accession>
<feature type="domain" description="Disease resistance R13L4/SHOC-2-like LRR" evidence="3">
    <location>
        <begin position="74"/>
        <end position="372"/>
    </location>
</feature>
<dbReference type="PANTHER" id="PTHR47186">
    <property type="entry name" value="LEUCINE-RICH REPEAT-CONTAINING PROTEIN 57"/>
    <property type="match status" value="1"/>
</dbReference>
<dbReference type="Gene3D" id="3.80.10.10">
    <property type="entry name" value="Ribonuclease Inhibitor"/>
    <property type="match status" value="1"/>
</dbReference>
<reference evidence="4 5" key="1">
    <citation type="journal article" date="2019" name="Sci. Rep.">
        <title>A high-quality genome of Eragrostis curvula grass provides insights into Poaceae evolution and supports new strategies to enhance forage quality.</title>
        <authorList>
            <person name="Carballo J."/>
            <person name="Santos B.A.C.M."/>
            <person name="Zappacosta D."/>
            <person name="Garbus I."/>
            <person name="Selva J.P."/>
            <person name="Gallo C.A."/>
            <person name="Diaz A."/>
            <person name="Albertini E."/>
            <person name="Caccamo M."/>
            <person name="Echenique V."/>
        </authorList>
    </citation>
    <scope>NUCLEOTIDE SEQUENCE [LARGE SCALE GENOMIC DNA]</scope>
    <source>
        <strain evidence="5">cv. Victoria</strain>
        <tissue evidence="4">Leaf</tissue>
    </source>
</reference>
<dbReference type="OrthoDB" id="1938824at2759"/>
<dbReference type="EMBL" id="RWGY01000007">
    <property type="protein sequence ID" value="TVU40172.1"/>
    <property type="molecule type" value="Genomic_DNA"/>
</dbReference>
<dbReference type="SUPFAM" id="SSF52058">
    <property type="entry name" value="L domain-like"/>
    <property type="match status" value="1"/>
</dbReference>
<dbReference type="AlphaFoldDB" id="A0A5J9VUS0"/>
<organism evidence="4 5">
    <name type="scientific">Eragrostis curvula</name>
    <name type="common">weeping love grass</name>
    <dbReference type="NCBI Taxonomy" id="38414"/>
    <lineage>
        <taxon>Eukaryota</taxon>
        <taxon>Viridiplantae</taxon>
        <taxon>Streptophyta</taxon>
        <taxon>Embryophyta</taxon>
        <taxon>Tracheophyta</taxon>
        <taxon>Spermatophyta</taxon>
        <taxon>Magnoliopsida</taxon>
        <taxon>Liliopsida</taxon>
        <taxon>Poales</taxon>
        <taxon>Poaceae</taxon>
        <taxon>PACMAD clade</taxon>
        <taxon>Chloridoideae</taxon>
        <taxon>Eragrostideae</taxon>
        <taxon>Eragrostidinae</taxon>
        <taxon>Eragrostis</taxon>
    </lineage>
</organism>
<keyword evidence="2" id="KW-0732">Signal</keyword>
<dbReference type="InterPro" id="IPR032675">
    <property type="entry name" value="LRR_dom_sf"/>
</dbReference>
<evidence type="ECO:0000313" key="4">
    <source>
        <dbReference type="EMBL" id="TVU40172.1"/>
    </source>
</evidence>
<dbReference type="InterPro" id="IPR055414">
    <property type="entry name" value="LRR_R13L4/SHOC2-like"/>
</dbReference>
<name>A0A5J9VUS0_9POAL</name>
<evidence type="ECO:0000256" key="2">
    <source>
        <dbReference type="SAM" id="SignalP"/>
    </source>
</evidence>
<sequence length="412" mass="46733">MVVCIAAVSMTWCWTSYASWQQKKTLQKNLERVHQEHWSSPSQRSSAACVRRLALHGGSNQGQNSNLQPAEVAHVRSINAFLSPIISMMPPLSSFQVLRVLSLKKGRQGCEFRHLGKLLQLRHLGLSGTPVDELPRDIRNLVHLQSLDVDGTGLKELPPTVGELSNLMYLHLDLGTEVLPWLGKLTSLQVLKFGRYRSSTVAELGKLTELRILWITFQEVEERDVKALVESLHHLQKIEDFNFGARKLMGLGSLATFAWEPPRQIREFGWNGISLPRLPVWLNPKRVPHLSYLNLSLKTFEALDMDILGSLPELRTLLLSLDMESIVSWTFPDGRLFLNLKIMRLEGIRVENVHLLELKNVRVSHADMEEIDDHDDHVKETLAMDQELQKQEEEKDVLAAGDDVTKLSLGGY</sequence>
<comment type="caution">
    <text evidence="4">The sequence shown here is derived from an EMBL/GenBank/DDBJ whole genome shotgun (WGS) entry which is preliminary data.</text>
</comment>
<dbReference type="Pfam" id="PF23598">
    <property type="entry name" value="LRR_14"/>
    <property type="match status" value="1"/>
</dbReference>
<feature type="signal peptide" evidence="2">
    <location>
        <begin position="1"/>
        <end position="18"/>
    </location>
</feature>
<dbReference type="Gramene" id="TVU40172">
    <property type="protein sequence ID" value="TVU40172"/>
    <property type="gene ID" value="EJB05_13623"/>
</dbReference>
<evidence type="ECO:0000313" key="5">
    <source>
        <dbReference type="Proteomes" id="UP000324897"/>
    </source>
</evidence>
<dbReference type="PANTHER" id="PTHR47186:SF22">
    <property type="entry name" value="OS11G0589401 PROTEIN"/>
    <property type="match status" value="1"/>
</dbReference>
<dbReference type="Proteomes" id="UP000324897">
    <property type="component" value="Chromosome 4"/>
</dbReference>
<feature type="chain" id="PRO_5023871813" description="Disease resistance R13L4/SHOC-2-like LRR domain-containing protein" evidence="2">
    <location>
        <begin position="19"/>
        <end position="412"/>
    </location>
</feature>
<proteinExistence type="predicted"/>
<evidence type="ECO:0000256" key="1">
    <source>
        <dbReference type="ARBA" id="ARBA00022737"/>
    </source>
</evidence>
<feature type="non-terminal residue" evidence="4">
    <location>
        <position position="1"/>
    </location>
</feature>